<dbReference type="AlphaFoldDB" id="A0A1G4JJV5"/>
<name>A0A1G4JJV5_9SACH</name>
<reference evidence="3" key="1">
    <citation type="submission" date="2016-03" db="EMBL/GenBank/DDBJ databases">
        <authorList>
            <person name="Devillers Hugo."/>
        </authorList>
    </citation>
    <scope>NUCLEOTIDE SEQUENCE [LARGE SCALE GENOMIC DNA]</scope>
</reference>
<keyword evidence="3" id="KW-1185">Reference proteome</keyword>
<protein>
    <submittedName>
        <fullName evidence="2">LANO_0D09890g1_1</fullName>
    </submittedName>
</protein>
<accession>A0A1G4JJV5</accession>
<dbReference type="EMBL" id="LT598448">
    <property type="protein sequence ID" value="SCU90777.1"/>
    <property type="molecule type" value="Genomic_DNA"/>
</dbReference>
<evidence type="ECO:0000313" key="2">
    <source>
        <dbReference type="EMBL" id="SCU90777.1"/>
    </source>
</evidence>
<dbReference type="Proteomes" id="UP000189911">
    <property type="component" value="Chromosome D"/>
</dbReference>
<evidence type="ECO:0000313" key="3">
    <source>
        <dbReference type="Proteomes" id="UP000189911"/>
    </source>
</evidence>
<dbReference type="OrthoDB" id="4034781at2759"/>
<organism evidence="2 3">
    <name type="scientific">Lachancea nothofagi CBS 11611</name>
    <dbReference type="NCBI Taxonomy" id="1266666"/>
    <lineage>
        <taxon>Eukaryota</taxon>
        <taxon>Fungi</taxon>
        <taxon>Dikarya</taxon>
        <taxon>Ascomycota</taxon>
        <taxon>Saccharomycotina</taxon>
        <taxon>Saccharomycetes</taxon>
        <taxon>Saccharomycetales</taxon>
        <taxon>Saccharomycetaceae</taxon>
        <taxon>Lachancea</taxon>
    </lineage>
</organism>
<feature type="compositionally biased region" description="Polar residues" evidence="1">
    <location>
        <begin position="10"/>
        <end position="25"/>
    </location>
</feature>
<gene>
    <name evidence="2" type="ORF">LANO_0D09890G</name>
</gene>
<proteinExistence type="predicted"/>
<feature type="region of interest" description="Disordered" evidence="1">
    <location>
        <begin position="1"/>
        <end position="46"/>
    </location>
</feature>
<evidence type="ECO:0000256" key="1">
    <source>
        <dbReference type="SAM" id="MobiDB-lite"/>
    </source>
</evidence>
<sequence>MTDSAMYKRSPTTPSTPSLRNGSQNKKMKREENLSPTRRSRNKDITVEDMTRQHLIESKELQRLQGLVKFLELERKFKVRRRDV</sequence>